<keyword evidence="3" id="KW-1185">Reference proteome</keyword>
<organism evidence="2 3">
    <name type="scientific">Thermocoleostomius sinensis A174</name>
    <dbReference type="NCBI Taxonomy" id="2016057"/>
    <lineage>
        <taxon>Bacteria</taxon>
        <taxon>Bacillati</taxon>
        <taxon>Cyanobacteriota</taxon>
        <taxon>Cyanophyceae</taxon>
        <taxon>Oculatellales</taxon>
        <taxon>Oculatellaceae</taxon>
        <taxon>Thermocoleostomius</taxon>
    </lineage>
</organism>
<dbReference type="RefSeq" id="WP_268608419.1">
    <property type="nucleotide sequence ID" value="NZ_CP113797.1"/>
</dbReference>
<keyword evidence="1" id="KW-0812">Transmembrane</keyword>
<keyword evidence="1" id="KW-1133">Transmembrane helix</keyword>
<dbReference type="EMBL" id="CP113797">
    <property type="protein sequence ID" value="WAL58954.1"/>
    <property type="molecule type" value="Genomic_DNA"/>
</dbReference>
<evidence type="ECO:0000313" key="2">
    <source>
        <dbReference type="EMBL" id="WAL58954.1"/>
    </source>
</evidence>
<dbReference type="KEGG" id="tsin:OXH18_17480"/>
<evidence type="ECO:0000256" key="1">
    <source>
        <dbReference type="SAM" id="Phobius"/>
    </source>
</evidence>
<evidence type="ECO:0000313" key="3">
    <source>
        <dbReference type="Proteomes" id="UP001163152"/>
    </source>
</evidence>
<protein>
    <submittedName>
        <fullName evidence="2">Uncharacterized protein</fullName>
    </submittedName>
</protein>
<sequence length="270" mass="30042">MQSPLRLNHEVSRWPITGMVAIICILSIIGLQLPQLQQQQRQVATIAEIRQFTQAESMRLNAMSVLPAFGFSNIVADWVFLRFLQYFGDDTARRASDYRLSPDYFKIILNHNPNFLAVYPFLSTSTSLYAGMPDRSIAIMQTALQSLKPHAPLGSYYGWRQLGIDQLLFQGRAAAARQSFATAAAWASLQGNQNVATLSQQTADLLATNPESNYAQIAAWSMVLTTVPDDRTRQTAIAHIEALGGTIVPQADGSFEIVPPKKEERERGKR</sequence>
<reference evidence="2" key="1">
    <citation type="submission" date="2022-12" db="EMBL/GenBank/DDBJ databases">
        <title>Polyphasic identification of a Novel Hot-Spring Cyanobacterium Ocullathermofonsia sinensis gen nov. sp. nov. and Genomic Insights on its Adaptations to the Thermal Habitat.</title>
        <authorList>
            <person name="Daroch M."/>
            <person name="Tang J."/>
            <person name="Jiang Y."/>
        </authorList>
    </citation>
    <scope>NUCLEOTIDE SEQUENCE</scope>
    <source>
        <strain evidence="2">PKUAC-SCTA174</strain>
    </source>
</reference>
<accession>A0A9E9C679</accession>
<feature type="transmembrane region" description="Helical" evidence="1">
    <location>
        <begin position="12"/>
        <end position="31"/>
    </location>
</feature>
<proteinExistence type="predicted"/>
<gene>
    <name evidence="2" type="ORF">OXH18_17480</name>
</gene>
<dbReference type="AlphaFoldDB" id="A0A9E9C679"/>
<keyword evidence="1" id="KW-0472">Membrane</keyword>
<dbReference type="Proteomes" id="UP001163152">
    <property type="component" value="Chromosome"/>
</dbReference>
<name>A0A9E9C679_9CYAN</name>